<dbReference type="GO" id="GO:0005847">
    <property type="term" value="C:mRNA cleavage and polyadenylation specificity factor complex"/>
    <property type="evidence" value="ECO:0007669"/>
    <property type="project" value="InterPro"/>
</dbReference>
<name>A0A376BAK9_9ASCO</name>
<feature type="region of interest" description="Disordered" evidence="2">
    <location>
        <begin position="496"/>
        <end position="529"/>
    </location>
</feature>
<dbReference type="VEuPathDB" id="FungiDB:SCODWIG_03428"/>
<dbReference type="PANTHER" id="PTHR45922:SF1">
    <property type="entry name" value="CLEAVAGE AND POLYADENYLATION SPECIFICITY FACTOR SUBUNIT 2"/>
    <property type="match status" value="1"/>
</dbReference>
<dbReference type="Pfam" id="PF16661">
    <property type="entry name" value="Lactamase_B_6"/>
    <property type="match status" value="1"/>
</dbReference>
<dbReference type="Proteomes" id="UP000262825">
    <property type="component" value="Unassembled WGS sequence"/>
</dbReference>
<dbReference type="InterPro" id="IPR025069">
    <property type="entry name" value="Cpsf2_C"/>
</dbReference>
<feature type="compositionally biased region" description="Acidic residues" evidence="2">
    <location>
        <begin position="504"/>
        <end position="515"/>
    </location>
</feature>
<dbReference type="Gene3D" id="3.60.15.10">
    <property type="entry name" value="Ribonuclease Z/Hydroxyacylglutathione hydrolase-like"/>
    <property type="match status" value="1"/>
</dbReference>
<dbReference type="GO" id="GO:0006397">
    <property type="term" value="P:mRNA processing"/>
    <property type="evidence" value="ECO:0007669"/>
    <property type="project" value="UniProtKB-KW"/>
</dbReference>
<dbReference type="AlphaFoldDB" id="A0A376BAK9"/>
<comment type="subcellular location">
    <subcellularLocation>
        <location evidence="1">Nucleus</location>
    </subcellularLocation>
</comment>
<gene>
    <name evidence="5" type="ORF">SCODWIG_03428</name>
</gene>
<sequence length="933" mass="107193">MTFTLTSLCEVKDDKNNTLSFHGSLLKFENVTILLDPGWFYTNSKNQVNTEEFEDSATISNKLIEFWEPIISDVNIILISQSSIDCLGSYAFLFTLFTSIFYNNQILVYSTLPIISLGRVSTIELYTDCKLIGPFIESQLDLEDIEIAFDYIRSVKYSQTIDLKSITFTDVATNTENNDKFDGLSFVGFNSGHSIGGVIWCVSYFQEEKLIYCPRWNHTRDTLINGSQMIDTGTSKPITALQRPSGIIASTKYTVSSQNSLSWRRKLDLFKKILQEFLNSSNSNTILIPTTIGGRFLDLVACVMDFIYENKTLNRKMATAPPIYLLCYSKGRSLTYAKSMLEWLSNSIVKTWQSRDNKTPFDLNIKIVTPEELKQNKNRNKMSMVNGGIYFISDSELLFNQALLSVTGKYSILLTDQFIQTPVLKDMITYKLSSNTYNNGKPSHYSKDIFLKISKQTNLDDQNLVKYKDIIKERELKRTTLQYEWENIQQENKKRSLNGLIMDDSSDEDDDDQNVEDNNQNGKLGNGEVYNSEKQLLNFKVPMDTIITANMTIKQQTFPYKQPKSLTKKDEYGEIVDFSQFIPIEEEDDIYIPELQKRLNSGSDSDGDDDDDDNYDDDDGNKEEQEEEEEEEEDGDDYDPAMVTKLTKKVALKKKNKNKNRNNKGKKDNIKRRQSVEQREKILFDDISYLNPLGSMPTKSEIEVKKFKIDCNLAFIDMSSFVDQRSMEIILPLLKPKKMIFIESEKAFNVKGIMGTSKLVPSSASTSFSTNNGVEIVYLNDQKEHEFATSFKSLDIFISPELEKTLHWQKILNGKYRITDVQGKLVKSEEDNTRHRFKFVLQPLHDNMDIDSKYSTAQHYNNNIHIGDVKLTDLRRILNARNYKTEFKGDGTLVVNDKVAIKKISDSETIVDGKPDKLFYEIKKIVKNMLATF</sequence>
<dbReference type="GO" id="GO:0003723">
    <property type="term" value="F:RNA binding"/>
    <property type="evidence" value="ECO:0007669"/>
    <property type="project" value="UniProtKB-KW"/>
</dbReference>
<feature type="compositionally biased region" description="Basic residues" evidence="2">
    <location>
        <begin position="654"/>
        <end position="673"/>
    </location>
</feature>
<feature type="domain" description="Cleavage and polyadenylation specificity factor 2 C-terminal" evidence="3">
    <location>
        <begin position="857"/>
        <end position="930"/>
    </location>
</feature>
<keyword evidence="6" id="KW-1185">Reference proteome</keyword>
<keyword evidence="1" id="KW-0539">Nucleus</keyword>
<evidence type="ECO:0000259" key="3">
    <source>
        <dbReference type="Pfam" id="PF13299"/>
    </source>
</evidence>
<accession>A0A376BAK9</accession>
<evidence type="ECO:0000313" key="5">
    <source>
        <dbReference type="EMBL" id="SSD61667.1"/>
    </source>
</evidence>
<dbReference type="OrthoDB" id="64353at2759"/>
<protein>
    <recommendedName>
        <fullName evidence="1">Cleavage and polyadenylation specificity factor subunit 2</fullName>
    </recommendedName>
    <alternativeName>
        <fullName evidence="1">Cleavage and polyadenylation specificity factor 100 kDa subunit</fullName>
    </alternativeName>
</protein>
<keyword evidence="1" id="KW-0507">mRNA processing</keyword>
<keyword evidence="1" id="KW-0694">RNA-binding</keyword>
<dbReference type="InterPro" id="IPR001279">
    <property type="entry name" value="Metallo-B-lactamas"/>
</dbReference>
<dbReference type="EMBL" id="UFAJ01000823">
    <property type="protein sequence ID" value="SSD61667.1"/>
    <property type="molecule type" value="Genomic_DNA"/>
</dbReference>
<organism evidence="5 6">
    <name type="scientific">Saccharomycodes ludwigii</name>
    <dbReference type="NCBI Taxonomy" id="36035"/>
    <lineage>
        <taxon>Eukaryota</taxon>
        <taxon>Fungi</taxon>
        <taxon>Dikarya</taxon>
        <taxon>Ascomycota</taxon>
        <taxon>Saccharomycotina</taxon>
        <taxon>Saccharomycetes</taxon>
        <taxon>Saccharomycodales</taxon>
        <taxon>Saccharomycodaceae</taxon>
        <taxon>Saccharomycodes</taxon>
    </lineage>
</organism>
<dbReference type="PANTHER" id="PTHR45922">
    <property type="entry name" value="CLEAVAGE AND POLYADENYLATION SPECIFICITY FACTOR SUBUNIT 2"/>
    <property type="match status" value="1"/>
</dbReference>
<feature type="compositionally biased region" description="Acidic residues" evidence="2">
    <location>
        <begin position="605"/>
        <end position="639"/>
    </location>
</feature>
<evidence type="ECO:0000259" key="4">
    <source>
        <dbReference type="Pfam" id="PF16661"/>
    </source>
</evidence>
<dbReference type="Pfam" id="PF13299">
    <property type="entry name" value="CPSF100_C"/>
    <property type="match status" value="1"/>
</dbReference>
<reference evidence="6" key="1">
    <citation type="submission" date="2018-06" db="EMBL/GenBank/DDBJ databases">
        <authorList>
            <person name="Guldener U."/>
        </authorList>
    </citation>
    <scope>NUCLEOTIDE SEQUENCE [LARGE SCALE GENOMIC DNA]</scope>
    <source>
        <strain evidence="6">UTAD17</strain>
    </source>
</reference>
<feature type="domain" description="Metallo-beta-lactamase" evidence="4">
    <location>
        <begin position="25"/>
        <end position="248"/>
    </location>
</feature>
<dbReference type="InterPro" id="IPR036866">
    <property type="entry name" value="RibonucZ/Hydroxyglut_hydro"/>
</dbReference>
<evidence type="ECO:0000313" key="6">
    <source>
        <dbReference type="Proteomes" id="UP000262825"/>
    </source>
</evidence>
<proteinExistence type="inferred from homology"/>
<evidence type="ECO:0000256" key="2">
    <source>
        <dbReference type="SAM" id="MobiDB-lite"/>
    </source>
</evidence>
<feature type="region of interest" description="Disordered" evidence="2">
    <location>
        <begin position="654"/>
        <end position="675"/>
    </location>
</feature>
<dbReference type="SUPFAM" id="SSF56281">
    <property type="entry name" value="Metallo-hydrolase/oxidoreductase"/>
    <property type="match status" value="1"/>
</dbReference>
<feature type="region of interest" description="Disordered" evidence="2">
    <location>
        <begin position="598"/>
        <end position="641"/>
    </location>
</feature>
<evidence type="ECO:0000256" key="1">
    <source>
        <dbReference type="RuleBase" id="RU365006"/>
    </source>
</evidence>
<dbReference type="InterPro" id="IPR027075">
    <property type="entry name" value="CPSF2"/>
</dbReference>
<comment type="similarity">
    <text evidence="1">Belongs to the metallo-beta-lactamase superfamily. RNA-metabolizing metallo-beta-lactamase-like family. CPSF2/YSH1 subfamily.</text>
</comment>